<dbReference type="InterPro" id="IPR005565">
    <property type="entry name" value="Hemolysn_activator_HlyB_C"/>
</dbReference>
<keyword evidence="9" id="KW-1185">Reference proteome</keyword>
<feature type="region of interest" description="Disordered" evidence="4">
    <location>
        <begin position="30"/>
        <end position="53"/>
    </location>
</feature>
<dbReference type="AlphaFoldDB" id="A0AAJ6NPC6"/>
<reference evidence="8 9" key="1">
    <citation type="journal article" date="2023" name="Limnol Oceanogr Lett">
        <title>Environmental adaptations by the intertidal Antarctic cyanobacterium Halotia branconii CENA392 as revealed using long-read genome sequencing.</title>
        <authorList>
            <person name="Dextro R.B."/>
            <person name="Delbaje E."/>
            <person name="Freitas P.N.N."/>
            <person name="Geraldes V."/>
            <person name="Pinto E."/>
            <person name="Long P.F."/>
            <person name="Fiore M.F."/>
        </authorList>
    </citation>
    <scope>NUCLEOTIDE SEQUENCE [LARGE SCALE GENOMIC DNA]</scope>
    <source>
        <strain evidence="8 9">CENA392</strain>
    </source>
</reference>
<feature type="compositionally biased region" description="Pro residues" evidence="4">
    <location>
        <begin position="44"/>
        <end position="53"/>
    </location>
</feature>
<proteinExistence type="predicted"/>
<feature type="chain" id="PRO_5042582128" evidence="5">
    <location>
        <begin position="28"/>
        <end position="585"/>
    </location>
</feature>
<evidence type="ECO:0000259" key="7">
    <source>
        <dbReference type="Pfam" id="PF08479"/>
    </source>
</evidence>
<dbReference type="Pfam" id="PF08479">
    <property type="entry name" value="POTRA_2"/>
    <property type="match status" value="1"/>
</dbReference>
<name>A0AAJ6NPC6_9CYAN</name>
<dbReference type="Gene3D" id="2.40.160.50">
    <property type="entry name" value="membrane protein fhac: a member of the omp85/tpsb transporter family"/>
    <property type="match status" value="1"/>
</dbReference>
<keyword evidence="1" id="KW-0472">Membrane</keyword>
<evidence type="ECO:0000256" key="4">
    <source>
        <dbReference type="SAM" id="MobiDB-lite"/>
    </source>
</evidence>
<accession>A0AAJ6NPC6</accession>
<evidence type="ECO:0000256" key="2">
    <source>
        <dbReference type="ARBA" id="ARBA00022692"/>
    </source>
</evidence>
<dbReference type="PANTHER" id="PTHR34597:SF3">
    <property type="entry name" value="OUTER MEMBRANE TRANSPORTER CDIB"/>
    <property type="match status" value="1"/>
</dbReference>
<feature type="domain" description="Haemolysin activator HlyB C-terminal" evidence="6">
    <location>
        <begin position="224"/>
        <end position="542"/>
    </location>
</feature>
<gene>
    <name evidence="8" type="ORF">QI031_20805</name>
</gene>
<dbReference type="InterPro" id="IPR051544">
    <property type="entry name" value="TPS_OM_transporter"/>
</dbReference>
<dbReference type="Proteomes" id="UP001223520">
    <property type="component" value="Chromosome"/>
</dbReference>
<dbReference type="EMBL" id="CP124543">
    <property type="protein sequence ID" value="WGV24220.1"/>
    <property type="molecule type" value="Genomic_DNA"/>
</dbReference>
<evidence type="ECO:0000256" key="1">
    <source>
        <dbReference type="ARBA" id="ARBA00022452"/>
    </source>
</evidence>
<feature type="signal peptide" evidence="5">
    <location>
        <begin position="1"/>
        <end position="27"/>
    </location>
</feature>
<keyword evidence="2" id="KW-0812">Transmembrane</keyword>
<protein>
    <submittedName>
        <fullName evidence="8">ShlB/FhaC/HecB family hemolysin secretion/activation protein</fullName>
    </submittedName>
</protein>
<evidence type="ECO:0000313" key="8">
    <source>
        <dbReference type="EMBL" id="WGV24220.1"/>
    </source>
</evidence>
<dbReference type="PANTHER" id="PTHR34597">
    <property type="entry name" value="SLR1661 PROTEIN"/>
    <property type="match status" value="1"/>
</dbReference>
<evidence type="ECO:0000313" key="9">
    <source>
        <dbReference type="Proteomes" id="UP001223520"/>
    </source>
</evidence>
<keyword evidence="3" id="KW-0998">Cell outer membrane</keyword>
<dbReference type="GO" id="GO:0008320">
    <property type="term" value="F:protein transmembrane transporter activity"/>
    <property type="evidence" value="ECO:0007669"/>
    <property type="project" value="TreeGrafter"/>
</dbReference>
<sequence length="585" mass="63903">MSITRYPFCLSLLALTFVLLNTNSVNAQTTPDAPGSDIQRGVQPTPPTPVPETLPPVEDLFPSPVIPSTPENIEVLPTQLQGTIKVKSFQVEDSTVFSQEQLAKVTEKFTGEEITFAQLLQAADAITKLYLDAGYITSGAYIPANQTFNKEGSVVTIKVVEGSLESIKVSGTKRLNPSYVRSRLAIATGKPLNQKKLLEALQLLQLDPLLKNISAELATGTSPGTSILEVKVTEAKTRSAQIKLDNNRAPSIGSFQRQIQLNEANLLGLGDGLSVAYANTDGSNSWNVSYTLPINPRNGTVRIDYNNSSTKVIEEPFDILEIEGSSEEYSITYRQPLILTPTTEFALGITASRRESDIGFLEAIAGVRLPYPSPGADEDGKTKVSAVRVFQDWTQRSDKQVIAARSQFSLGINAFDATVNNNAPDSEFISWRGQAQWVRLLAPETLLLVRGDIQIADRALLPSEQIGIGGQSTVRGYRQDFLLADNGFLASAELRYPVLRVPQINGLLSLTPFVDFGTAWNNSQAGRTPLNNDTIASTGLGLLWQQSDRFTARLDWGIPLISVDSSKNSWQENGLYFSILYTQPF</sequence>
<keyword evidence="1" id="KW-1134">Transmembrane beta strand</keyword>
<dbReference type="KEGG" id="hbq:QI031_20805"/>
<evidence type="ECO:0000259" key="6">
    <source>
        <dbReference type="Pfam" id="PF03865"/>
    </source>
</evidence>
<dbReference type="RefSeq" id="WP_281481547.1">
    <property type="nucleotide sequence ID" value="NZ_CP124543.1"/>
</dbReference>
<dbReference type="GO" id="GO:0046819">
    <property type="term" value="P:protein secretion by the type V secretion system"/>
    <property type="evidence" value="ECO:0007669"/>
    <property type="project" value="TreeGrafter"/>
</dbReference>
<dbReference type="GO" id="GO:0098046">
    <property type="term" value="C:type V protein secretion system complex"/>
    <property type="evidence" value="ECO:0007669"/>
    <property type="project" value="TreeGrafter"/>
</dbReference>
<keyword evidence="5" id="KW-0732">Signal</keyword>
<dbReference type="InterPro" id="IPR013686">
    <property type="entry name" value="Polypept-transport_assoc_ShlB"/>
</dbReference>
<feature type="domain" description="Polypeptide-transport-associated ShlB-type" evidence="7">
    <location>
        <begin position="85"/>
        <end position="162"/>
    </location>
</feature>
<dbReference type="Gene3D" id="3.10.20.310">
    <property type="entry name" value="membrane protein fhac"/>
    <property type="match status" value="1"/>
</dbReference>
<organism evidence="8 9">
    <name type="scientific">Halotia branconii CENA392</name>
    <dbReference type="NCBI Taxonomy" id="1539056"/>
    <lineage>
        <taxon>Bacteria</taxon>
        <taxon>Bacillati</taxon>
        <taxon>Cyanobacteriota</taxon>
        <taxon>Cyanophyceae</taxon>
        <taxon>Nostocales</taxon>
        <taxon>Nodulariaceae</taxon>
        <taxon>Halotia</taxon>
    </lineage>
</organism>
<dbReference type="Pfam" id="PF03865">
    <property type="entry name" value="ShlB"/>
    <property type="match status" value="1"/>
</dbReference>
<evidence type="ECO:0000256" key="3">
    <source>
        <dbReference type="ARBA" id="ARBA00023237"/>
    </source>
</evidence>
<evidence type="ECO:0000256" key="5">
    <source>
        <dbReference type="SAM" id="SignalP"/>
    </source>
</evidence>